<accession>A0A2N5GRV5</accession>
<keyword evidence="1" id="KW-0812">Transmembrane</keyword>
<dbReference type="EMBL" id="PGVA01000004">
    <property type="protein sequence ID" value="PLR86158.1"/>
    <property type="molecule type" value="Genomic_DNA"/>
</dbReference>
<organism evidence="2 4">
    <name type="scientific">Bacillus canaveralius</name>
    <dbReference type="NCBI Taxonomy" id="1403243"/>
    <lineage>
        <taxon>Bacteria</taxon>
        <taxon>Bacillati</taxon>
        <taxon>Bacillota</taxon>
        <taxon>Bacilli</taxon>
        <taxon>Bacillales</taxon>
        <taxon>Bacillaceae</taxon>
        <taxon>Bacillus</taxon>
    </lineage>
</organism>
<evidence type="ECO:0000313" key="4">
    <source>
        <dbReference type="Proteomes" id="UP000234951"/>
    </source>
</evidence>
<dbReference type="EMBL" id="PGVD01000013">
    <property type="protein sequence ID" value="PLS00279.1"/>
    <property type="molecule type" value="Genomic_DNA"/>
</dbReference>
<keyword evidence="5" id="KW-1185">Reference proteome</keyword>
<feature type="transmembrane region" description="Helical" evidence="1">
    <location>
        <begin position="6"/>
        <end position="26"/>
    </location>
</feature>
<reference evidence="2 4" key="1">
    <citation type="submission" date="2017-11" db="EMBL/GenBank/DDBJ databases">
        <title>Comparitive Functional Genomics of Dry Heat Resistant strains isolated from the Viking Spacecraft.</title>
        <authorList>
            <person name="Seuylemezian A."/>
            <person name="Cooper K."/>
            <person name="Vaishampayan P."/>
        </authorList>
    </citation>
    <scope>NUCLEOTIDE SEQUENCE [LARGE SCALE GENOMIC DNA]</scope>
    <source>
        <strain evidence="2 4">M4.6</strain>
    </source>
</reference>
<gene>
    <name evidence="2" type="ORF">CU635_02735</name>
    <name evidence="3" type="ORF">CVD25_04445</name>
</gene>
<evidence type="ECO:0000313" key="3">
    <source>
        <dbReference type="EMBL" id="PLS00279.1"/>
    </source>
</evidence>
<sequence>MLEMLYAFAVFLIIVSFVPLSYKLILNDESMGSRLQTMEWEVFASQAKKEIRMSERIEIQGDKLLIGKGGSIISYEIYGSKIRRRVDNAGHEILLQNVATVEFKGLPQGVVILVKDIYGREYSLSANSFIGLEVG</sequence>
<proteinExistence type="predicted"/>
<dbReference type="OrthoDB" id="2361316at2"/>
<keyword evidence="1" id="KW-0472">Membrane</keyword>
<dbReference type="InterPro" id="IPR016977">
    <property type="entry name" value="ComGF"/>
</dbReference>
<keyword evidence="1" id="KW-1133">Transmembrane helix</keyword>
<evidence type="ECO:0000313" key="2">
    <source>
        <dbReference type="EMBL" id="PLR86158.1"/>
    </source>
</evidence>
<dbReference type="NCBIfam" id="NF041002">
    <property type="entry name" value="pilin_ComGF"/>
    <property type="match status" value="1"/>
</dbReference>
<protein>
    <submittedName>
        <fullName evidence="2">Competence protein comGF</fullName>
    </submittedName>
</protein>
<dbReference type="Pfam" id="PF15980">
    <property type="entry name" value="ComGF"/>
    <property type="match status" value="1"/>
</dbReference>
<comment type="caution">
    <text evidence="2">The sequence shown here is derived from an EMBL/GenBank/DDBJ whole genome shotgun (WGS) entry which is preliminary data.</text>
</comment>
<dbReference type="Proteomes" id="UP000234951">
    <property type="component" value="Unassembled WGS sequence"/>
</dbReference>
<dbReference type="Proteomes" id="UP000235114">
    <property type="component" value="Unassembled WGS sequence"/>
</dbReference>
<evidence type="ECO:0000256" key="1">
    <source>
        <dbReference type="SAM" id="Phobius"/>
    </source>
</evidence>
<evidence type="ECO:0000313" key="5">
    <source>
        <dbReference type="Proteomes" id="UP000235114"/>
    </source>
</evidence>
<dbReference type="AlphaFoldDB" id="A0A2N5GRV5"/>
<name>A0A2N5GRV5_9BACI</name>
<reference evidence="3 5" key="2">
    <citation type="submission" date="2017-12" db="EMBL/GenBank/DDBJ databases">
        <title>Comparative Functional Genomics of Dry Heat Resistant strains isolated from the Viking Spacecraft.</title>
        <authorList>
            <person name="Seuylemezian A."/>
            <person name="Cooper K."/>
            <person name="Vaishampayan P."/>
        </authorList>
    </citation>
    <scope>NUCLEOTIDE SEQUENCE [LARGE SCALE GENOMIC DNA]</scope>
    <source>
        <strain evidence="3 5">ATCC 29669</strain>
    </source>
</reference>